<feature type="transmembrane region" description="Helical" evidence="2">
    <location>
        <begin position="68"/>
        <end position="86"/>
    </location>
</feature>
<keyword evidence="4" id="KW-1185">Reference proteome</keyword>
<protein>
    <submittedName>
        <fullName evidence="3">Sre G protein-coupled chemoreceptor domain-containing protein</fullName>
    </submittedName>
</protein>
<comment type="caution">
    <text evidence="3">The sequence shown here is derived from an EMBL/GenBank/DDBJ whole genome shotgun (WGS) entry which is preliminary data.</text>
</comment>
<dbReference type="PANTHER" id="PTHR23128">
    <property type="entry name" value="SERPENTINE RECEPTOR, CLASS E (EPSILON)-RELATED"/>
    <property type="match status" value="1"/>
</dbReference>
<evidence type="ECO:0000313" key="4">
    <source>
        <dbReference type="Proteomes" id="UP001201812"/>
    </source>
</evidence>
<keyword evidence="2" id="KW-0472">Membrane</keyword>
<comment type="similarity">
    <text evidence="1">Belongs to the nematode receptor-like protein sre family.</text>
</comment>
<name>A0AAD4NBU4_9BILA</name>
<accession>A0AAD4NBU4</accession>
<dbReference type="InterPro" id="IPR004151">
    <property type="entry name" value="7TM_GPCR_serpentine_rcpt_Sre"/>
</dbReference>
<feature type="transmembrane region" description="Helical" evidence="2">
    <location>
        <begin position="128"/>
        <end position="149"/>
    </location>
</feature>
<dbReference type="EMBL" id="JAKKPZ010000004">
    <property type="protein sequence ID" value="KAI1722072.1"/>
    <property type="molecule type" value="Genomic_DNA"/>
</dbReference>
<sequence length="217" mass="24045">MSNPEPPLIPYVRISVAVKSLKETPWSTGFSALLILESSLIASATVIVIILLFLLIRTQFLHTNCSRLIANTAGHYLVLAVVPRYFEIAYTFYYNTKWNGMNILNVENGILLINDFTLPLDEKVQSPLYWPGIIRIFFAFVGAFSLPAIAVERCCAAIYVTDYERNKRSLISVLLILIVDCGSAICTYINAFEKIGGMEQVGIVAIVNVVALFVSGT</sequence>
<dbReference type="GO" id="GO:0016020">
    <property type="term" value="C:membrane"/>
    <property type="evidence" value="ECO:0007669"/>
    <property type="project" value="InterPro"/>
</dbReference>
<keyword evidence="2" id="KW-1133">Transmembrane helix</keyword>
<evidence type="ECO:0000256" key="1">
    <source>
        <dbReference type="ARBA" id="ARBA00006803"/>
    </source>
</evidence>
<gene>
    <name evidence="3" type="ORF">DdX_04370</name>
</gene>
<proteinExistence type="inferred from homology"/>
<evidence type="ECO:0000313" key="3">
    <source>
        <dbReference type="EMBL" id="KAI1722072.1"/>
    </source>
</evidence>
<feature type="transmembrane region" description="Helical" evidence="2">
    <location>
        <begin position="170"/>
        <end position="191"/>
    </location>
</feature>
<feature type="transmembrane region" description="Helical" evidence="2">
    <location>
        <begin position="197"/>
        <end position="214"/>
    </location>
</feature>
<dbReference type="AlphaFoldDB" id="A0AAD4NBU4"/>
<feature type="transmembrane region" description="Helical" evidence="2">
    <location>
        <begin position="30"/>
        <end position="56"/>
    </location>
</feature>
<dbReference type="Pfam" id="PF03125">
    <property type="entry name" value="Sre"/>
    <property type="match status" value="1"/>
</dbReference>
<dbReference type="PANTHER" id="PTHR23128:SF132">
    <property type="entry name" value="SERPENTINE RECEPTOR, CLASS E (EPSILON)-RELATED"/>
    <property type="match status" value="1"/>
</dbReference>
<reference evidence="3" key="1">
    <citation type="submission" date="2022-01" db="EMBL/GenBank/DDBJ databases">
        <title>Genome Sequence Resource for Two Populations of Ditylenchus destructor, the Migratory Endoparasitic Phytonematode.</title>
        <authorList>
            <person name="Zhang H."/>
            <person name="Lin R."/>
            <person name="Xie B."/>
        </authorList>
    </citation>
    <scope>NUCLEOTIDE SEQUENCE</scope>
    <source>
        <strain evidence="3">BazhouSP</strain>
    </source>
</reference>
<organism evidence="3 4">
    <name type="scientific">Ditylenchus destructor</name>
    <dbReference type="NCBI Taxonomy" id="166010"/>
    <lineage>
        <taxon>Eukaryota</taxon>
        <taxon>Metazoa</taxon>
        <taxon>Ecdysozoa</taxon>
        <taxon>Nematoda</taxon>
        <taxon>Chromadorea</taxon>
        <taxon>Rhabditida</taxon>
        <taxon>Tylenchina</taxon>
        <taxon>Tylenchomorpha</taxon>
        <taxon>Sphaerularioidea</taxon>
        <taxon>Anguinidae</taxon>
        <taxon>Anguininae</taxon>
        <taxon>Ditylenchus</taxon>
    </lineage>
</organism>
<dbReference type="Proteomes" id="UP001201812">
    <property type="component" value="Unassembled WGS sequence"/>
</dbReference>
<dbReference type="GO" id="GO:0007606">
    <property type="term" value="P:sensory perception of chemical stimulus"/>
    <property type="evidence" value="ECO:0007669"/>
    <property type="project" value="InterPro"/>
</dbReference>
<keyword evidence="2" id="KW-0812">Transmembrane</keyword>
<evidence type="ECO:0000256" key="2">
    <source>
        <dbReference type="SAM" id="Phobius"/>
    </source>
</evidence>